<dbReference type="Proteomes" id="UP001597120">
    <property type="component" value="Unassembled WGS sequence"/>
</dbReference>
<keyword evidence="2" id="KW-1185">Reference proteome</keyword>
<dbReference type="InterPro" id="IPR015946">
    <property type="entry name" value="KH_dom-like_a/b"/>
</dbReference>
<dbReference type="EC" id="1.11.1.-" evidence="1"/>
<dbReference type="InterPro" id="IPR036102">
    <property type="entry name" value="OsmC/Ohrsf"/>
</dbReference>
<dbReference type="EMBL" id="JBHTIU010000027">
    <property type="protein sequence ID" value="MFD0869047.1"/>
    <property type="molecule type" value="Genomic_DNA"/>
</dbReference>
<protein>
    <submittedName>
        <fullName evidence="1">OsmC family protein</fullName>
        <ecNumber evidence="1">1.11.1.-</ecNumber>
    </submittedName>
</protein>
<dbReference type="Pfam" id="PF02566">
    <property type="entry name" value="OsmC"/>
    <property type="match status" value="1"/>
</dbReference>
<evidence type="ECO:0000313" key="1">
    <source>
        <dbReference type="EMBL" id="MFD0869047.1"/>
    </source>
</evidence>
<dbReference type="PANTHER" id="PTHR34352">
    <property type="entry name" value="PROTEIN YHFA"/>
    <property type="match status" value="1"/>
</dbReference>
<evidence type="ECO:0000313" key="2">
    <source>
        <dbReference type="Proteomes" id="UP001597120"/>
    </source>
</evidence>
<gene>
    <name evidence="1" type="ORF">ACFQ03_07785</name>
</gene>
<sequence length="143" mass="15984">MKIRTEWQGKRKFKSLSSRNHEVMMDAVPDVGGENAGSSPMELVLMGLTGCMGIDVTMILEKMRLAPDRLEIEAAGIRAEEPPRRFVEIHLTFHVDGDIKPDKIWRAIRLSEQKYCSVAHSLNSKVASRLLLNGKEEPPAGQS</sequence>
<keyword evidence="1" id="KW-0575">Peroxidase</keyword>
<proteinExistence type="predicted"/>
<dbReference type="Gene3D" id="3.30.300.20">
    <property type="match status" value="1"/>
</dbReference>
<dbReference type="SUPFAM" id="SSF82784">
    <property type="entry name" value="OsmC-like"/>
    <property type="match status" value="1"/>
</dbReference>
<dbReference type="PANTHER" id="PTHR34352:SF1">
    <property type="entry name" value="PROTEIN YHFA"/>
    <property type="match status" value="1"/>
</dbReference>
<dbReference type="InterPro" id="IPR003718">
    <property type="entry name" value="OsmC/Ohr_fam"/>
</dbReference>
<keyword evidence="1" id="KW-0560">Oxidoreductase</keyword>
<dbReference type="RefSeq" id="WP_225312687.1">
    <property type="nucleotide sequence ID" value="NZ_JBHTIU010000027.1"/>
</dbReference>
<reference evidence="2" key="1">
    <citation type="journal article" date="2019" name="Int. J. Syst. Evol. Microbiol.">
        <title>The Global Catalogue of Microorganisms (GCM) 10K type strain sequencing project: providing services to taxonomists for standard genome sequencing and annotation.</title>
        <authorList>
            <consortium name="The Broad Institute Genomics Platform"/>
            <consortium name="The Broad Institute Genome Sequencing Center for Infectious Disease"/>
            <person name="Wu L."/>
            <person name="Ma J."/>
        </authorList>
    </citation>
    <scope>NUCLEOTIDE SEQUENCE [LARGE SCALE GENOMIC DNA]</scope>
    <source>
        <strain evidence="2">CCUG 57263</strain>
    </source>
</reference>
<accession>A0ABW3D6F0</accession>
<name>A0ABW3D6F0_9BACL</name>
<dbReference type="GO" id="GO:0004601">
    <property type="term" value="F:peroxidase activity"/>
    <property type="evidence" value="ECO:0007669"/>
    <property type="project" value="UniProtKB-KW"/>
</dbReference>
<organism evidence="1 2">
    <name type="scientific">Paenibacillus residui</name>
    <dbReference type="NCBI Taxonomy" id="629724"/>
    <lineage>
        <taxon>Bacteria</taxon>
        <taxon>Bacillati</taxon>
        <taxon>Bacillota</taxon>
        <taxon>Bacilli</taxon>
        <taxon>Bacillales</taxon>
        <taxon>Paenibacillaceae</taxon>
        <taxon>Paenibacillus</taxon>
    </lineage>
</organism>
<comment type="caution">
    <text evidence="1">The sequence shown here is derived from an EMBL/GenBank/DDBJ whole genome shotgun (WGS) entry which is preliminary data.</text>
</comment>